<sequence>MQLLRSAFIILISLFCINTLFAQTQNLKLWYRNPAQKWTDALPIGNGRLGGMIYGGTEEEHIQFNEETLWTGGPRDYHREGASHYLQAIRNLLAEAKQTEAEALAEQHFMGRKSNEEGYESLKNSWFQSVRKDTAASAFSFDEKNWKEIQLPAAEGWETVGLEGEDGAIWLRNSFDLPKEWEGKSLVVELGRIRDLDFTYVNGKAIGSSEGITKNRRYLIPASVLRKGKNVISIQVINWYDKGGLIGIKNFSRGLVVRLENEDISKGISLDSTWKYWIQNNTPPVYPQYEASYQPFGDLFVQFKHSGKESNYSRELDISNAVAKTTYTVNGVTYTREYLASVPHQAIVMRITANKKGSIHLYAFLKSPHKGFTTQRIDDQTIRIDFKVRNGVLRGASYLRVIAINGKETVSNKGINLENADEAIFYLTAATSFKSFKDVSGNPDISSKQPLLLLNKSTNYTAIRAAHQKDYHQLFNKFSINFGRSSNESLPTDERILKFSPESDPSLLTLYMQYARYLLISSSRVGTQPANLQGIWNNLLTPPWGSKYTTNINLQMNYWPAEILNLSSCTEPLFRLIEEASKSGKETAKAHYNASGWVLHHNTDIWRGTAPINASNHGIWVTGAAWLCQHIWEHYQFTQDKNFLQQQYPIMKNAAVFFIDFLVKDPKTGWLISTPSNSPEHGGLVAGPAMDHQIIRELFNNCILASQVLQTDEAFRKQLLDKVNQIAPNQIGRYGQLQEWLEDKDDTTDTHRHVSHLWGVYPGRDITWDDSIPMMKAARQSLLYRGDEGTGWSLAWKVNLWARFKDGNHALQIIKGLLSPAEGASGSERGGVYHNLFDAHPPFQIDGNFGGAAGIGEMLLQSHAGYIDLLPALPVALAEGAIKGLCARNGFEVAMSWKAGQLSKVEVLSKNGNECILRYHDREVKFSTQKGKVYRFDSSLKKAEIAGVLSSS</sequence>
<protein>
    <submittedName>
        <fullName evidence="4">Glycoside hydrolase N-terminal domain-containing protein</fullName>
    </submittedName>
</protein>
<dbReference type="GO" id="GO:0004560">
    <property type="term" value="F:alpha-L-fucosidase activity"/>
    <property type="evidence" value="ECO:0007669"/>
    <property type="project" value="TreeGrafter"/>
</dbReference>
<gene>
    <name evidence="4" type="ORF">OCK74_22995</name>
</gene>
<dbReference type="SUPFAM" id="SSF48208">
    <property type="entry name" value="Six-hairpin glycosidases"/>
    <property type="match status" value="1"/>
</dbReference>
<evidence type="ECO:0000313" key="5">
    <source>
        <dbReference type="Proteomes" id="UP001155483"/>
    </source>
</evidence>
<dbReference type="InterPro" id="IPR049053">
    <property type="entry name" value="AFCA-like_C"/>
</dbReference>
<name>A0A9X3BA05_9BACT</name>
<dbReference type="Proteomes" id="UP001155483">
    <property type="component" value="Unassembled WGS sequence"/>
</dbReference>
<reference evidence="4" key="1">
    <citation type="submission" date="2022-09" db="EMBL/GenBank/DDBJ databases">
        <authorList>
            <person name="Yuan C."/>
            <person name="Ke Z."/>
        </authorList>
    </citation>
    <scope>NUCLEOTIDE SEQUENCE</scope>
    <source>
        <strain evidence="4">LB-8</strain>
    </source>
</reference>
<dbReference type="SUPFAM" id="SSF49785">
    <property type="entry name" value="Galactose-binding domain-like"/>
    <property type="match status" value="1"/>
</dbReference>
<dbReference type="EMBL" id="JAOTIF010000026">
    <property type="protein sequence ID" value="MCU7552006.1"/>
    <property type="molecule type" value="Genomic_DNA"/>
</dbReference>
<reference evidence="4" key="2">
    <citation type="submission" date="2023-04" db="EMBL/GenBank/DDBJ databases">
        <title>Paracnuella aquatica gen. nov., sp. nov., a member of the family Chitinophagaceae isolated from a hot spring.</title>
        <authorList>
            <person name="Wang C."/>
        </authorList>
    </citation>
    <scope>NUCLEOTIDE SEQUENCE</scope>
    <source>
        <strain evidence="4">LB-8</strain>
    </source>
</reference>
<evidence type="ECO:0000259" key="3">
    <source>
        <dbReference type="Pfam" id="PF22124"/>
    </source>
</evidence>
<organism evidence="4 5">
    <name type="scientific">Paraflavisolibacter caeni</name>
    <dbReference type="NCBI Taxonomy" id="2982496"/>
    <lineage>
        <taxon>Bacteria</taxon>
        <taxon>Pseudomonadati</taxon>
        <taxon>Bacteroidota</taxon>
        <taxon>Chitinophagia</taxon>
        <taxon>Chitinophagales</taxon>
        <taxon>Chitinophagaceae</taxon>
        <taxon>Paraflavisolibacter</taxon>
    </lineage>
</organism>
<dbReference type="Pfam" id="PF14498">
    <property type="entry name" value="Glyco_hyd_65N_2"/>
    <property type="match status" value="2"/>
</dbReference>
<dbReference type="Pfam" id="PF21307">
    <property type="entry name" value="Glyco_hydro_95_C"/>
    <property type="match status" value="1"/>
</dbReference>
<feature type="domain" description="Alpha fucosidase A-like C-terminal" evidence="2">
    <location>
        <begin position="861"/>
        <end position="933"/>
    </location>
</feature>
<dbReference type="GO" id="GO:0005975">
    <property type="term" value="P:carbohydrate metabolic process"/>
    <property type="evidence" value="ECO:0007669"/>
    <property type="project" value="InterPro"/>
</dbReference>
<dbReference type="Gene3D" id="1.50.10.10">
    <property type="match status" value="1"/>
</dbReference>
<dbReference type="InterPro" id="IPR012341">
    <property type="entry name" value="6hp_glycosidase-like_sf"/>
</dbReference>
<evidence type="ECO:0000259" key="1">
    <source>
        <dbReference type="Pfam" id="PF14498"/>
    </source>
</evidence>
<dbReference type="InterPro" id="IPR027414">
    <property type="entry name" value="GH95_N_dom"/>
</dbReference>
<dbReference type="InterPro" id="IPR008979">
    <property type="entry name" value="Galactose-bd-like_sf"/>
</dbReference>
<proteinExistence type="predicted"/>
<dbReference type="PANTHER" id="PTHR31084:SF0">
    <property type="entry name" value="ALPHA-L-FUCOSIDASE 2"/>
    <property type="match status" value="1"/>
</dbReference>
<dbReference type="Pfam" id="PF22124">
    <property type="entry name" value="Glyco_hydro_95_cat"/>
    <property type="match status" value="1"/>
</dbReference>
<evidence type="ECO:0000259" key="2">
    <source>
        <dbReference type="Pfam" id="PF21307"/>
    </source>
</evidence>
<evidence type="ECO:0000313" key="4">
    <source>
        <dbReference type="EMBL" id="MCU7552006.1"/>
    </source>
</evidence>
<dbReference type="RefSeq" id="WP_279299443.1">
    <property type="nucleotide sequence ID" value="NZ_JAOTIF010000026.1"/>
</dbReference>
<dbReference type="InterPro" id="IPR008928">
    <property type="entry name" value="6-hairpin_glycosidase_sf"/>
</dbReference>
<dbReference type="PANTHER" id="PTHR31084">
    <property type="entry name" value="ALPHA-L-FUCOSIDASE 2"/>
    <property type="match status" value="1"/>
</dbReference>
<feature type="domain" description="Glycosyl hydrolase family 95 catalytic" evidence="3">
    <location>
        <begin position="460"/>
        <end position="859"/>
    </location>
</feature>
<dbReference type="InterPro" id="IPR054363">
    <property type="entry name" value="GH95_cat"/>
</dbReference>
<feature type="domain" description="Glycosyl hydrolase family 95 N-terminal" evidence="1">
    <location>
        <begin position="290"/>
        <end position="435"/>
    </location>
</feature>
<feature type="domain" description="Glycosyl hydrolase family 95 N-terminal" evidence="1">
    <location>
        <begin position="29"/>
        <end position="122"/>
    </location>
</feature>
<keyword evidence="5" id="KW-1185">Reference proteome</keyword>
<accession>A0A9X3BA05</accession>
<dbReference type="AlphaFoldDB" id="A0A9X3BA05"/>
<comment type="caution">
    <text evidence="4">The sequence shown here is derived from an EMBL/GenBank/DDBJ whole genome shotgun (WGS) entry which is preliminary data.</text>
</comment>
<dbReference type="Gene3D" id="2.70.98.50">
    <property type="entry name" value="putative glycoside hydrolase family protein from bacillus halodurans"/>
    <property type="match status" value="1"/>
</dbReference>
<keyword evidence="4" id="KW-0378">Hydrolase</keyword>
<dbReference type="Gene3D" id="2.60.120.260">
    <property type="entry name" value="Galactose-binding domain-like"/>
    <property type="match status" value="1"/>
</dbReference>